<proteinExistence type="predicted"/>
<dbReference type="GeneID" id="27697249"/>
<dbReference type="RefSeq" id="XP_016622405.1">
    <property type="nucleotide sequence ID" value="XM_016762067.1"/>
</dbReference>
<keyword evidence="3" id="KW-1185">Reference proteome</keyword>
<dbReference type="EMBL" id="KN846984">
    <property type="protein sequence ID" value="KIW95736.1"/>
    <property type="molecule type" value="Genomic_DNA"/>
</dbReference>
<dbReference type="HOGENOM" id="CLU_015771_0_1_1"/>
<protein>
    <recommendedName>
        <fullName evidence="4">Tachykinin family protein</fullName>
    </recommendedName>
</protein>
<dbReference type="OrthoDB" id="3469466at2759"/>
<evidence type="ECO:0000313" key="2">
    <source>
        <dbReference type="EMBL" id="KIW95736.1"/>
    </source>
</evidence>
<organism evidence="2 3">
    <name type="scientific">Cladophialophora bantiana (strain ATCC 10958 / CBS 173.52 / CDC B-1940 / NIH 8579)</name>
    <name type="common">Xylohypha bantiana</name>
    <dbReference type="NCBI Taxonomy" id="1442370"/>
    <lineage>
        <taxon>Eukaryota</taxon>
        <taxon>Fungi</taxon>
        <taxon>Dikarya</taxon>
        <taxon>Ascomycota</taxon>
        <taxon>Pezizomycotina</taxon>
        <taxon>Eurotiomycetes</taxon>
        <taxon>Chaetothyriomycetidae</taxon>
        <taxon>Chaetothyriales</taxon>
        <taxon>Herpotrichiellaceae</taxon>
        <taxon>Cladophialophora</taxon>
    </lineage>
</organism>
<dbReference type="PANTHER" id="PTHR37540:SF5">
    <property type="entry name" value="TRANSCRIPTION FACTOR DOMAIN-CONTAINING PROTEIN"/>
    <property type="match status" value="1"/>
</dbReference>
<evidence type="ECO:0000256" key="1">
    <source>
        <dbReference type="SAM" id="MobiDB-lite"/>
    </source>
</evidence>
<dbReference type="VEuPathDB" id="FungiDB:Z519_04321"/>
<dbReference type="PANTHER" id="PTHR37540">
    <property type="entry name" value="TRANSCRIPTION FACTOR (ACR-2), PUTATIVE-RELATED-RELATED"/>
    <property type="match status" value="1"/>
</dbReference>
<feature type="compositionally biased region" description="Basic residues" evidence="1">
    <location>
        <begin position="36"/>
        <end position="45"/>
    </location>
</feature>
<sequence length="589" mass="66387">MASDPEREFLFLNQSLSSKPRSQREKELQDADRRAHAARNSRLKRPVPQTGDGAPSSRSRSSKKPSRRRVDAVQQDDDGLAPPVATQNLAVRPKTPEPQHTVLPPSFSSKSLTSTIPLGQGNHDPFDTASIGGLPPFIYDILDHSYRFVWPAVLNQDPQTAQRFAAMRRRSARENPFILHAQIANAAGHKLRLLPAGHQSRSLVTQAISYHERKALEAVGGILQKNPSPPWETIVLALLLVTWPAGVHEEAPSKYPLSPMATAQNLHLFNNMELTPGRIQQIQRLYRVLEPLGGLDGLSTPDHLHVFSFADTFVSSRLGVRPLWPWPKNLHYAFEAFNDLVLDPHAFQLSLVMGRGFCCVKNAQLLRLLMLACRATLAIDLYQRRVPTAPTIRDICTVRNAVQHQLCSLDPPPDLLPLHDDSLYNMVRLAALIYSDLVLFPLGESVSVKSQLAYDLRKALELLFTGGMLKAQAECELTIWCLTMGTMASSETVHREWYVEQLGRSLREDRRLLDWILFQTLMSHFLWWDHVLQPRCWDVWNEAAQSIQVDGSSFLTTETKILLGDGDPRPCILDLDVHSGNRWTRHLHV</sequence>
<accession>A0A0D2F0I5</accession>
<gene>
    <name evidence="2" type="ORF">Z519_04321</name>
</gene>
<name>A0A0D2F0I5_CLAB1</name>
<reference evidence="2" key="1">
    <citation type="submission" date="2015-01" db="EMBL/GenBank/DDBJ databases">
        <title>The Genome Sequence of Cladophialophora bantiana CBS 173.52.</title>
        <authorList>
            <consortium name="The Broad Institute Genomics Platform"/>
            <person name="Cuomo C."/>
            <person name="de Hoog S."/>
            <person name="Gorbushina A."/>
            <person name="Stielow B."/>
            <person name="Teixiera M."/>
            <person name="Abouelleil A."/>
            <person name="Chapman S.B."/>
            <person name="Priest M."/>
            <person name="Young S.K."/>
            <person name="Wortman J."/>
            <person name="Nusbaum C."/>
            <person name="Birren B."/>
        </authorList>
    </citation>
    <scope>NUCLEOTIDE SEQUENCE [LARGE SCALE GENOMIC DNA]</scope>
    <source>
        <strain evidence="2">CBS 173.52</strain>
    </source>
</reference>
<feature type="region of interest" description="Disordered" evidence="1">
    <location>
        <begin position="1"/>
        <end position="108"/>
    </location>
</feature>
<evidence type="ECO:0000313" key="3">
    <source>
        <dbReference type="Proteomes" id="UP000053789"/>
    </source>
</evidence>
<evidence type="ECO:0008006" key="4">
    <source>
        <dbReference type="Google" id="ProtNLM"/>
    </source>
</evidence>
<dbReference type="Proteomes" id="UP000053789">
    <property type="component" value="Unassembled WGS sequence"/>
</dbReference>
<dbReference type="AlphaFoldDB" id="A0A0D2F0I5"/>
<feature type="compositionally biased region" description="Basic and acidic residues" evidence="1">
    <location>
        <begin position="22"/>
        <end position="35"/>
    </location>
</feature>